<organism evidence="3 6">
    <name type="scientific">Eisenbergiella tayi</name>
    <dbReference type="NCBI Taxonomy" id="1432052"/>
    <lineage>
        <taxon>Bacteria</taxon>
        <taxon>Bacillati</taxon>
        <taxon>Bacillota</taxon>
        <taxon>Clostridia</taxon>
        <taxon>Lachnospirales</taxon>
        <taxon>Lachnospiraceae</taxon>
        <taxon>Eisenbergiella</taxon>
    </lineage>
</organism>
<evidence type="ECO:0000313" key="4">
    <source>
        <dbReference type="EMBL" id="ODR45774.1"/>
    </source>
</evidence>
<evidence type="ECO:0000313" key="7">
    <source>
        <dbReference type="Proteomes" id="UP000094271"/>
    </source>
</evidence>
<feature type="signal peptide" evidence="1">
    <location>
        <begin position="1"/>
        <end position="22"/>
    </location>
</feature>
<dbReference type="RefSeq" id="WP_069153007.1">
    <property type="nucleotide sequence ID" value="NZ_DBFYTW010000165.1"/>
</dbReference>
<dbReference type="Proteomes" id="UP000094869">
    <property type="component" value="Unassembled WGS sequence"/>
</dbReference>
<reference evidence="5 7" key="3">
    <citation type="submission" date="2016-08" db="EMBL/GenBank/DDBJ databases">
        <authorList>
            <person name="Seilhamer J.J."/>
        </authorList>
    </citation>
    <scope>NUCLEOTIDE SEQUENCE [LARGE SCALE GENOMIC DNA]</scope>
    <source>
        <strain evidence="5 7">NML150140-1</strain>
    </source>
</reference>
<dbReference type="Proteomes" id="UP000094067">
    <property type="component" value="Unassembled WGS sequence"/>
</dbReference>
<evidence type="ECO:0000256" key="1">
    <source>
        <dbReference type="SAM" id="SignalP"/>
    </source>
</evidence>
<sequence>MKNVKKLTALLLAGIMSVSMLAGCGGEKEKTQAGSIAAGTEGAASAEAGLTYNGQDVSEPVELVMYYIGDKTEDEDLVLAEINKILKEKINATLVLKNMSFSDYSTKYALTIAGGENFDLIYTSTWAYYQSEANKGAFAEVTEQVLNDYMPLHKENQAEASWGQAKIGGKVYFVPCNMANVSANAILIRGDLREKYGLDRLETEEDLEEYYTAVSNDPDSQVTYAYDASQNNDTSKAILLQAKNDWGRMEGALVNYVSYQYTDDFSADDLFWMYGTEEYLEYAKLMKKWADSGFWSKSAIANSTDVKEAFLNGTSASYTQNLGSVGAVASEIEESHPEWKPEVYDLFPSAHRFYAAYTGDGVAVLANSQNQARAFMALDLMKFDPDLYYLIRHGIKGVHYDVTDDGMWKPGPDMSKNNYGNGFSWGFKNSMYDMTREGTFKDQYEIGEVWKAKAIEGPTTAFSFDDSNVKNELANLQSVYTQYAPLLDLGLVDDVEKTLADFNKQAEAAGLQKILDEAKAQVAAFLENSK</sequence>
<name>A0A1E3AGM1_9FIRM</name>
<evidence type="ECO:0000313" key="3">
    <source>
        <dbReference type="EMBL" id="ODM07336.1"/>
    </source>
</evidence>
<dbReference type="InterPro" id="IPR050490">
    <property type="entry name" value="Bact_solute-bd_prot1"/>
</dbReference>
<protein>
    <recommendedName>
        <fullName evidence="2">DUF3502 domain-containing protein</fullName>
    </recommendedName>
</protein>
<dbReference type="EMBL" id="MEHA01000002">
    <property type="protein sequence ID" value="ODR55006.1"/>
    <property type="molecule type" value="Genomic_DNA"/>
</dbReference>
<reference evidence="4 8" key="2">
    <citation type="submission" date="2016-08" db="EMBL/GenBank/DDBJ databases">
        <title>Characterization of Isolates of Eisenbergiella tayi Derived from Blood Cultures, Using Whole Genome Sequencing.</title>
        <authorList>
            <person name="Bernier A.-M."/>
            <person name="Burdz T."/>
            <person name="Wiebe D."/>
            <person name="Bernard K."/>
        </authorList>
    </citation>
    <scope>NUCLEOTIDE SEQUENCE [LARGE SCALE GENOMIC DNA]</scope>
    <source>
        <strain evidence="4 8">NML120146</strain>
    </source>
</reference>
<dbReference type="SUPFAM" id="SSF53850">
    <property type="entry name" value="Periplasmic binding protein-like II"/>
    <property type="match status" value="1"/>
</dbReference>
<evidence type="ECO:0000313" key="5">
    <source>
        <dbReference type="EMBL" id="ODR55006.1"/>
    </source>
</evidence>
<reference evidence="3 6" key="1">
    <citation type="submission" date="2016-07" db="EMBL/GenBank/DDBJ databases">
        <title>Characterization of isolates of Eisenbergiella tayi derived from blood cultures, using whole genome sequencing.</title>
        <authorList>
            <person name="Burdz T."/>
            <person name="Wiebe D."/>
            <person name="Huynh C."/>
            <person name="Bernard K."/>
        </authorList>
    </citation>
    <scope>NUCLEOTIDE SEQUENCE [LARGE SCALE GENOMIC DNA]</scope>
    <source>
        <strain evidence="3 6">NML 110608</strain>
    </source>
</reference>
<gene>
    <name evidence="5" type="ORF">BEI59_03520</name>
    <name evidence="3" type="ORF">BEI61_03226</name>
    <name evidence="4" type="ORF">BEI63_28770</name>
</gene>
<dbReference type="PANTHER" id="PTHR43649">
    <property type="entry name" value="ARABINOSE-BINDING PROTEIN-RELATED"/>
    <property type="match status" value="1"/>
</dbReference>
<dbReference type="InterPro" id="IPR022627">
    <property type="entry name" value="DUF3502"/>
</dbReference>
<dbReference type="OrthoDB" id="1988587at2"/>
<dbReference type="Gene3D" id="3.40.190.10">
    <property type="entry name" value="Periplasmic binding protein-like II"/>
    <property type="match status" value="2"/>
</dbReference>
<dbReference type="EMBL" id="MEHD01000051">
    <property type="protein sequence ID" value="ODR45774.1"/>
    <property type="molecule type" value="Genomic_DNA"/>
</dbReference>
<proteinExistence type="predicted"/>
<dbReference type="AlphaFoldDB" id="A0A1E3AGM1"/>
<accession>A0A1E3AGM1</accession>
<keyword evidence="8" id="KW-1185">Reference proteome</keyword>
<feature type="domain" description="DUF3502" evidence="2">
    <location>
        <begin position="458"/>
        <end position="526"/>
    </location>
</feature>
<dbReference type="Proteomes" id="UP000094271">
    <property type="component" value="Unassembled WGS sequence"/>
</dbReference>
<dbReference type="PROSITE" id="PS51257">
    <property type="entry name" value="PROKAR_LIPOPROTEIN"/>
    <property type="match status" value="1"/>
</dbReference>
<evidence type="ECO:0000313" key="8">
    <source>
        <dbReference type="Proteomes" id="UP000094869"/>
    </source>
</evidence>
<dbReference type="EMBL" id="MCGH01000002">
    <property type="protein sequence ID" value="ODM07336.1"/>
    <property type="molecule type" value="Genomic_DNA"/>
</dbReference>
<evidence type="ECO:0000259" key="2">
    <source>
        <dbReference type="Pfam" id="PF12010"/>
    </source>
</evidence>
<dbReference type="PANTHER" id="PTHR43649:SF17">
    <property type="entry name" value="ABC TRANSPORTER SOLUTE BINDING PROTEIN-SUGAR TRANSPORT"/>
    <property type="match status" value="1"/>
</dbReference>
<feature type="chain" id="PRO_5044556738" description="DUF3502 domain-containing protein" evidence="1">
    <location>
        <begin position="23"/>
        <end position="530"/>
    </location>
</feature>
<dbReference type="Pfam" id="PF12010">
    <property type="entry name" value="DUF3502"/>
    <property type="match status" value="1"/>
</dbReference>
<keyword evidence="1" id="KW-0732">Signal</keyword>
<dbReference type="PATRIC" id="fig|1432052.4.peg.3596"/>
<evidence type="ECO:0000313" key="6">
    <source>
        <dbReference type="Proteomes" id="UP000094067"/>
    </source>
</evidence>
<comment type="caution">
    <text evidence="3">The sequence shown here is derived from an EMBL/GenBank/DDBJ whole genome shotgun (WGS) entry which is preliminary data.</text>
</comment>